<name>A0A1M6FTG0_9RHOB</name>
<feature type="domain" description="OmpA-like" evidence="3">
    <location>
        <begin position="385"/>
        <end position="521"/>
    </location>
</feature>
<dbReference type="PANTHER" id="PTHR30570">
    <property type="entry name" value="PERIPLASMIC PHOSPHATE BINDING COMPONENT OF PHOSPHATE ABC TRANSPORTER"/>
    <property type="match status" value="1"/>
</dbReference>
<dbReference type="Gene3D" id="3.40.190.10">
    <property type="entry name" value="Periplasmic binding protein-like II"/>
    <property type="match status" value="2"/>
</dbReference>
<dbReference type="Pfam" id="PF12849">
    <property type="entry name" value="PBP_like_2"/>
    <property type="match status" value="1"/>
</dbReference>
<organism evidence="4 5">
    <name type="scientific">Wenxinia saemankumensis</name>
    <dbReference type="NCBI Taxonomy" id="1447782"/>
    <lineage>
        <taxon>Bacteria</taxon>
        <taxon>Pseudomonadati</taxon>
        <taxon>Pseudomonadota</taxon>
        <taxon>Alphaproteobacteria</taxon>
        <taxon>Rhodobacterales</taxon>
        <taxon>Roseobacteraceae</taxon>
        <taxon>Wenxinia</taxon>
    </lineage>
</organism>
<dbReference type="InterPro" id="IPR050811">
    <property type="entry name" value="Phosphate_ABC_transporter"/>
</dbReference>
<evidence type="ECO:0000256" key="2">
    <source>
        <dbReference type="PROSITE-ProRule" id="PRU00473"/>
    </source>
</evidence>
<dbReference type="PROSITE" id="PS51123">
    <property type="entry name" value="OMPA_2"/>
    <property type="match status" value="1"/>
</dbReference>
<dbReference type="RefSeq" id="WP_083601373.1">
    <property type="nucleotide sequence ID" value="NZ_FQYO01000004.1"/>
</dbReference>
<evidence type="ECO:0000256" key="1">
    <source>
        <dbReference type="ARBA" id="ARBA00022729"/>
    </source>
</evidence>
<dbReference type="SUPFAM" id="SSF53850">
    <property type="entry name" value="Periplasmic binding protein-like II"/>
    <property type="match status" value="1"/>
</dbReference>
<proteinExistence type="predicted"/>
<dbReference type="Proteomes" id="UP000184292">
    <property type="component" value="Unassembled WGS sequence"/>
</dbReference>
<dbReference type="AlphaFoldDB" id="A0A1M6FTG0"/>
<keyword evidence="5" id="KW-1185">Reference proteome</keyword>
<dbReference type="InterPro" id="IPR024370">
    <property type="entry name" value="PBP_domain"/>
</dbReference>
<dbReference type="PANTHER" id="PTHR30570:SF1">
    <property type="entry name" value="PHOSPHATE-BINDING PROTEIN PSTS"/>
    <property type="match status" value="1"/>
</dbReference>
<dbReference type="EMBL" id="FQYO01000004">
    <property type="protein sequence ID" value="SHJ00933.1"/>
    <property type="molecule type" value="Genomic_DNA"/>
</dbReference>
<gene>
    <name evidence="4" type="ORF">SAMN05444417_2490</name>
</gene>
<accession>A0A1M6FTG0</accession>
<keyword evidence="1" id="KW-0732">Signal</keyword>
<dbReference type="SUPFAM" id="SSF103088">
    <property type="entry name" value="OmpA-like"/>
    <property type="match status" value="1"/>
</dbReference>
<dbReference type="Gene3D" id="3.30.1330.60">
    <property type="entry name" value="OmpA-like domain"/>
    <property type="match status" value="1"/>
</dbReference>
<dbReference type="GO" id="GO:0016020">
    <property type="term" value="C:membrane"/>
    <property type="evidence" value="ECO:0007669"/>
    <property type="project" value="UniProtKB-UniRule"/>
</dbReference>
<protein>
    <submittedName>
        <fullName evidence="4">Phosphate ABC transporter substrate-binding protein, PhoT family</fullName>
    </submittedName>
</protein>
<dbReference type="InterPro" id="IPR006665">
    <property type="entry name" value="OmpA-like"/>
</dbReference>
<dbReference type="Pfam" id="PF00691">
    <property type="entry name" value="OmpA"/>
    <property type="match status" value="1"/>
</dbReference>
<dbReference type="InterPro" id="IPR036737">
    <property type="entry name" value="OmpA-like_sf"/>
</dbReference>
<evidence type="ECO:0000313" key="4">
    <source>
        <dbReference type="EMBL" id="SHJ00933.1"/>
    </source>
</evidence>
<evidence type="ECO:0000313" key="5">
    <source>
        <dbReference type="Proteomes" id="UP000184292"/>
    </source>
</evidence>
<evidence type="ECO:0000259" key="3">
    <source>
        <dbReference type="PROSITE" id="PS51123"/>
    </source>
</evidence>
<reference evidence="4 5" key="1">
    <citation type="submission" date="2016-11" db="EMBL/GenBank/DDBJ databases">
        <authorList>
            <person name="Jaros S."/>
            <person name="Januszkiewicz K."/>
            <person name="Wedrychowicz H."/>
        </authorList>
    </citation>
    <scope>NUCLEOTIDE SEQUENCE [LARGE SCALE GENOMIC DNA]</scope>
    <source>
        <strain evidence="4 5">DSM 100565</strain>
    </source>
</reference>
<dbReference type="STRING" id="1447782.SAMN05444417_2490"/>
<keyword evidence="2" id="KW-0472">Membrane</keyword>
<sequence length="521" mass="53399">MTSRLFGRPLAAWTGAAIFAALLFCASALTAQPVSLRLGGMELSGEAVGYDGTYLRVMTPGGEVTIDLRGADCEGPGCPGADWIATLRLSGTPRLGEVILPALVEGYARSRGFSADRTEGAEGAVYTLRDAETGAGFLSVAFTVKPTEEGFEDLLARRADGVMAARVPTAAEVAAAEAAGLGALDGPGRVRVLALDGLVPVVAPGQAARRLTLAQLAGILGGTIRRWEELGGTGPITLHLAAENAGQVEGIARRLGVGMVAAAVSHDGVDSVSAAVAADPGGLALVPLGETGFAVPLALEGACGIVMAPRPGAIRTEDYPLSTPLMLFLPERRQAVPIRDFLAWLPSPEAQLVLRRAGVLGLSAVPIPLAEQGERLAAAIAAAGEGTSLADLQDMVGFLRDKTRLSPTFRFEEGQIALDPVSRSQFLALVAAIREGEHAGRALWLVGFSDGLGSAPRNVALSEARAEALAASILAALGGEIPEGTGLNVAAFGEALPLACDDTALGRALNRRVELWAGPPG</sequence>